<dbReference type="AlphaFoldDB" id="T1EZ94"/>
<dbReference type="HOGENOM" id="CLU_1469761_0_0_1"/>
<reference evidence="3" key="3">
    <citation type="submission" date="2015-06" db="UniProtKB">
        <authorList>
            <consortium name="EnsemblMetazoa"/>
        </authorList>
    </citation>
    <scope>IDENTIFICATION</scope>
</reference>
<dbReference type="GeneID" id="20201894"/>
<dbReference type="RefSeq" id="XP_009011092.1">
    <property type="nucleotide sequence ID" value="XM_009012844.1"/>
</dbReference>
<dbReference type="InParanoid" id="T1EZ94"/>
<keyword evidence="4" id="KW-1185">Reference proteome</keyword>
<protein>
    <recommendedName>
        <fullName evidence="5">SUEL-type lectin domain-containing protein</fullName>
    </recommendedName>
</protein>
<keyword evidence="1" id="KW-0732">Signal</keyword>
<dbReference type="EMBL" id="KB095858">
    <property type="protein sequence ID" value="ESO10823.1"/>
    <property type="molecule type" value="Genomic_DNA"/>
</dbReference>
<dbReference type="KEGG" id="hro:HELRODRAFT_167323"/>
<gene>
    <name evidence="3" type="primary">20201894</name>
    <name evidence="2" type="ORF">HELRODRAFT_167323</name>
</gene>
<feature type="signal peptide" evidence="1">
    <location>
        <begin position="1"/>
        <end position="20"/>
    </location>
</feature>
<reference evidence="4" key="1">
    <citation type="submission" date="2012-12" db="EMBL/GenBank/DDBJ databases">
        <authorList>
            <person name="Hellsten U."/>
            <person name="Grimwood J."/>
            <person name="Chapman J.A."/>
            <person name="Shapiro H."/>
            <person name="Aerts A."/>
            <person name="Otillar R.P."/>
            <person name="Terry A.Y."/>
            <person name="Boore J.L."/>
            <person name="Simakov O."/>
            <person name="Marletaz F."/>
            <person name="Cho S.-J."/>
            <person name="Edsinger-Gonzales E."/>
            <person name="Havlak P."/>
            <person name="Kuo D.-H."/>
            <person name="Larsson T."/>
            <person name="Lv J."/>
            <person name="Arendt D."/>
            <person name="Savage R."/>
            <person name="Osoegawa K."/>
            <person name="de Jong P."/>
            <person name="Lindberg D.R."/>
            <person name="Seaver E.C."/>
            <person name="Weisblat D.A."/>
            <person name="Putnam N.H."/>
            <person name="Grigoriev I.V."/>
            <person name="Rokhsar D.S."/>
        </authorList>
    </citation>
    <scope>NUCLEOTIDE SEQUENCE</scope>
</reference>
<evidence type="ECO:0000256" key="1">
    <source>
        <dbReference type="SAM" id="SignalP"/>
    </source>
</evidence>
<organism evidence="3 4">
    <name type="scientific">Helobdella robusta</name>
    <name type="common">Californian leech</name>
    <dbReference type="NCBI Taxonomy" id="6412"/>
    <lineage>
        <taxon>Eukaryota</taxon>
        <taxon>Metazoa</taxon>
        <taxon>Spiralia</taxon>
        <taxon>Lophotrochozoa</taxon>
        <taxon>Annelida</taxon>
        <taxon>Clitellata</taxon>
        <taxon>Hirudinea</taxon>
        <taxon>Rhynchobdellida</taxon>
        <taxon>Glossiphoniidae</taxon>
        <taxon>Helobdella</taxon>
    </lineage>
</organism>
<dbReference type="EMBL" id="AMQM01002754">
    <property type="status" value="NOT_ANNOTATED_CDS"/>
    <property type="molecule type" value="Genomic_DNA"/>
</dbReference>
<dbReference type="Proteomes" id="UP000015101">
    <property type="component" value="Unassembled WGS sequence"/>
</dbReference>
<accession>T1EZ94</accession>
<reference evidence="2 4" key="2">
    <citation type="journal article" date="2013" name="Nature">
        <title>Insights into bilaterian evolution from three spiralian genomes.</title>
        <authorList>
            <person name="Simakov O."/>
            <person name="Marletaz F."/>
            <person name="Cho S.J."/>
            <person name="Edsinger-Gonzales E."/>
            <person name="Havlak P."/>
            <person name="Hellsten U."/>
            <person name="Kuo D.H."/>
            <person name="Larsson T."/>
            <person name="Lv J."/>
            <person name="Arendt D."/>
            <person name="Savage R."/>
            <person name="Osoegawa K."/>
            <person name="de Jong P."/>
            <person name="Grimwood J."/>
            <person name="Chapman J.A."/>
            <person name="Shapiro H."/>
            <person name="Aerts A."/>
            <person name="Otillar R.P."/>
            <person name="Terry A.Y."/>
            <person name="Boore J.L."/>
            <person name="Grigoriev I.V."/>
            <person name="Lindberg D.R."/>
            <person name="Seaver E.C."/>
            <person name="Weisblat D.A."/>
            <person name="Putnam N.H."/>
            <person name="Rokhsar D.S."/>
        </authorList>
    </citation>
    <scope>NUCLEOTIDE SEQUENCE</scope>
</reference>
<evidence type="ECO:0000313" key="4">
    <source>
        <dbReference type="Proteomes" id="UP000015101"/>
    </source>
</evidence>
<sequence length="184" mass="20549">MKMILLVACLLPLFLSRNYAQEQSVNYYETIPSCLTIAEKSSLDQLVPRQSAILYTFSDKKNCTKEANFHQSLIRCTGQTFPPSSQWCPPGTTIKLVAQFYKHHPFCCPGTFDPLTPPLDISSATTLSVNYQSPDYLKEIEDCLKVDNCSVMSKNATSDLVGFGYCPNENTTFDSLAIIYQCLG</sequence>
<evidence type="ECO:0000313" key="2">
    <source>
        <dbReference type="EMBL" id="ESO10823.1"/>
    </source>
</evidence>
<evidence type="ECO:0000313" key="3">
    <source>
        <dbReference type="EnsemblMetazoa" id="HelroP167323"/>
    </source>
</evidence>
<evidence type="ECO:0008006" key="5">
    <source>
        <dbReference type="Google" id="ProtNLM"/>
    </source>
</evidence>
<feature type="chain" id="PRO_5010980140" description="SUEL-type lectin domain-containing protein" evidence="1">
    <location>
        <begin position="21"/>
        <end position="184"/>
    </location>
</feature>
<dbReference type="CTD" id="20201894"/>
<proteinExistence type="predicted"/>
<dbReference type="EnsemblMetazoa" id="HelroT167323">
    <property type="protein sequence ID" value="HelroP167323"/>
    <property type="gene ID" value="HelroG167323"/>
</dbReference>
<name>T1EZ94_HELRO</name>